<organism evidence="2 3">
    <name type="scientific">Flaviaesturariibacter aridisoli</name>
    <dbReference type="NCBI Taxonomy" id="2545761"/>
    <lineage>
        <taxon>Bacteria</taxon>
        <taxon>Pseudomonadati</taxon>
        <taxon>Bacteroidota</taxon>
        <taxon>Chitinophagia</taxon>
        <taxon>Chitinophagales</taxon>
        <taxon>Chitinophagaceae</taxon>
        <taxon>Flaviaestuariibacter</taxon>
    </lineage>
</organism>
<keyword evidence="1" id="KW-0812">Transmembrane</keyword>
<evidence type="ECO:0000256" key="1">
    <source>
        <dbReference type="SAM" id="Phobius"/>
    </source>
</evidence>
<gene>
    <name evidence="2" type="ORF">E0486_02700</name>
</gene>
<reference evidence="2 3" key="1">
    <citation type="submission" date="2019-03" db="EMBL/GenBank/DDBJ databases">
        <authorList>
            <person name="Kim M.K.M."/>
        </authorList>
    </citation>
    <scope>NUCLEOTIDE SEQUENCE [LARGE SCALE GENOMIC DNA]</scope>
    <source>
        <strain evidence="2 3">17J68-15</strain>
    </source>
</reference>
<dbReference type="AlphaFoldDB" id="A0A4R4E6M2"/>
<keyword evidence="1" id="KW-0472">Membrane</keyword>
<comment type="caution">
    <text evidence="2">The sequence shown here is derived from an EMBL/GenBank/DDBJ whole genome shotgun (WGS) entry which is preliminary data.</text>
</comment>
<evidence type="ECO:0000313" key="2">
    <source>
        <dbReference type="EMBL" id="TCZ74553.1"/>
    </source>
</evidence>
<protein>
    <submittedName>
        <fullName evidence="2">Uncharacterized protein</fullName>
    </submittedName>
</protein>
<proteinExistence type="predicted"/>
<feature type="transmembrane region" description="Helical" evidence="1">
    <location>
        <begin position="68"/>
        <end position="88"/>
    </location>
</feature>
<accession>A0A4R4E6M2</accession>
<dbReference type="RefSeq" id="WP_131850598.1">
    <property type="nucleotide sequence ID" value="NZ_SKFH01000002.1"/>
</dbReference>
<keyword evidence="3" id="KW-1185">Reference proteome</keyword>
<feature type="transmembrane region" description="Helical" evidence="1">
    <location>
        <begin position="108"/>
        <end position="132"/>
    </location>
</feature>
<sequence>MRFDLGQFIFVHKHCFYCLINERHSQLVRAQVGVVFSRVLVSIRLIFNRLHSPPAMGSFVPMHRAAIPAVHLFILVHGIAIPAVRLLLPLHRVLIPVHRPVIPVHRPVILLFHPVIPARGAIIPAFGVLLLLKRTQIASYKKIVWSIRAGIQNKANHLRAGCKGVFSRG</sequence>
<dbReference type="EMBL" id="SKFH01000002">
    <property type="protein sequence ID" value="TCZ74553.1"/>
    <property type="molecule type" value="Genomic_DNA"/>
</dbReference>
<dbReference type="Proteomes" id="UP000295164">
    <property type="component" value="Unassembled WGS sequence"/>
</dbReference>
<name>A0A4R4E6M2_9BACT</name>
<keyword evidence="1" id="KW-1133">Transmembrane helix</keyword>
<evidence type="ECO:0000313" key="3">
    <source>
        <dbReference type="Proteomes" id="UP000295164"/>
    </source>
</evidence>